<name>A0A9P9BUH4_9PEZI</name>
<protein>
    <submittedName>
        <fullName evidence="2">Uncharacterized protein</fullName>
    </submittedName>
</protein>
<evidence type="ECO:0000256" key="1">
    <source>
        <dbReference type="SAM" id="MobiDB-lite"/>
    </source>
</evidence>
<dbReference type="AlphaFoldDB" id="A0A9P9BUH4"/>
<gene>
    <name evidence="2" type="ORF">B0I36DRAFT_315633</name>
</gene>
<feature type="region of interest" description="Disordered" evidence="1">
    <location>
        <begin position="64"/>
        <end position="98"/>
    </location>
</feature>
<dbReference type="Proteomes" id="UP000756346">
    <property type="component" value="Unassembled WGS sequence"/>
</dbReference>
<dbReference type="GeneID" id="70182449"/>
<keyword evidence="3" id="KW-1185">Reference proteome</keyword>
<sequence length="98" mass="10927">MMMITPSPVPVQGNSRIMLVGGNRRSDLALFARLFRIPEIFPQNHKPHWREYNHGPCCVSCPAMPRLTPPPPSKNGKQGPKRTPNTPILNNTGSEKSK</sequence>
<feature type="compositionally biased region" description="Polar residues" evidence="1">
    <location>
        <begin position="83"/>
        <end position="98"/>
    </location>
</feature>
<evidence type="ECO:0000313" key="2">
    <source>
        <dbReference type="EMBL" id="KAH7038142.1"/>
    </source>
</evidence>
<comment type="caution">
    <text evidence="2">The sequence shown here is derived from an EMBL/GenBank/DDBJ whole genome shotgun (WGS) entry which is preliminary data.</text>
</comment>
<proteinExistence type="predicted"/>
<dbReference type="EMBL" id="JAGTJQ010000002">
    <property type="protein sequence ID" value="KAH7038142.1"/>
    <property type="molecule type" value="Genomic_DNA"/>
</dbReference>
<organism evidence="2 3">
    <name type="scientific">Microdochium trichocladiopsis</name>
    <dbReference type="NCBI Taxonomy" id="1682393"/>
    <lineage>
        <taxon>Eukaryota</taxon>
        <taxon>Fungi</taxon>
        <taxon>Dikarya</taxon>
        <taxon>Ascomycota</taxon>
        <taxon>Pezizomycotina</taxon>
        <taxon>Sordariomycetes</taxon>
        <taxon>Xylariomycetidae</taxon>
        <taxon>Xylariales</taxon>
        <taxon>Microdochiaceae</taxon>
        <taxon>Microdochium</taxon>
    </lineage>
</organism>
<evidence type="ECO:0000313" key="3">
    <source>
        <dbReference type="Proteomes" id="UP000756346"/>
    </source>
</evidence>
<accession>A0A9P9BUH4</accession>
<reference evidence="2" key="1">
    <citation type="journal article" date="2021" name="Nat. Commun.">
        <title>Genetic determinants of endophytism in the Arabidopsis root mycobiome.</title>
        <authorList>
            <person name="Mesny F."/>
            <person name="Miyauchi S."/>
            <person name="Thiergart T."/>
            <person name="Pickel B."/>
            <person name="Atanasova L."/>
            <person name="Karlsson M."/>
            <person name="Huettel B."/>
            <person name="Barry K.W."/>
            <person name="Haridas S."/>
            <person name="Chen C."/>
            <person name="Bauer D."/>
            <person name="Andreopoulos W."/>
            <person name="Pangilinan J."/>
            <person name="LaButti K."/>
            <person name="Riley R."/>
            <person name="Lipzen A."/>
            <person name="Clum A."/>
            <person name="Drula E."/>
            <person name="Henrissat B."/>
            <person name="Kohler A."/>
            <person name="Grigoriev I.V."/>
            <person name="Martin F.M."/>
            <person name="Hacquard S."/>
        </authorList>
    </citation>
    <scope>NUCLEOTIDE SEQUENCE</scope>
    <source>
        <strain evidence="2">MPI-CAGE-CH-0230</strain>
    </source>
</reference>
<dbReference type="RefSeq" id="XP_046017263.1">
    <property type="nucleotide sequence ID" value="XM_046152903.1"/>
</dbReference>